<dbReference type="OrthoDB" id="9769871at2"/>
<dbReference type="AlphaFoldDB" id="A0A386PPW8"/>
<comment type="subcellular location">
    <subcellularLocation>
        <location evidence="1">Cell inner membrane</location>
        <topology evidence="1">Lipid-anchor</topology>
    </subcellularLocation>
</comment>
<accession>A0A386PPW8</accession>
<evidence type="ECO:0000259" key="11">
    <source>
        <dbReference type="Pfam" id="PF02608"/>
    </source>
</evidence>
<evidence type="ECO:0000313" key="13">
    <source>
        <dbReference type="Proteomes" id="UP000275571"/>
    </source>
</evidence>
<dbReference type="CDD" id="cd06354">
    <property type="entry name" value="PBP1_PrnA-like"/>
    <property type="match status" value="1"/>
</dbReference>
<evidence type="ECO:0000256" key="1">
    <source>
        <dbReference type="ARBA" id="ARBA00004519"/>
    </source>
</evidence>
<keyword evidence="9" id="KW-0564">Palmitate</keyword>
<geneLocation type="plasmid" evidence="13">
    <name>lp32-b</name>
</geneLocation>
<keyword evidence="10" id="KW-0449">Lipoprotein</keyword>
<dbReference type="PANTHER" id="PTHR34296:SF2">
    <property type="entry name" value="ABC TRANSPORTER GUANOSINE-BINDING PROTEIN NUPN"/>
    <property type="match status" value="1"/>
</dbReference>
<dbReference type="Pfam" id="PF02608">
    <property type="entry name" value="Bmp"/>
    <property type="match status" value="1"/>
</dbReference>
<evidence type="ECO:0000256" key="10">
    <source>
        <dbReference type="ARBA" id="ARBA00023288"/>
    </source>
</evidence>
<dbReference type="InterPro" id="IPR050957">
    <property type="entry name" value="BMP_lipoprotein"/>
</dbReference>
<protein>
    <submittedName>
        <fullName evidence="12">BMP family ABC transporter substrate-binding protein</fullName>
    </submittedName>
</protein>
<dbReference type="InterPro" id="IPR003760">
    <property type="entry name" value="PnrA-like"/>
</dbReference>
<proteinExistence type="inferred from homology"/>
<dbReference type="InterPro" id="IPR028082">
    <property type="entry name" value="Peripla_BP_I"/>
</dbReference>
<evidence type="ECO:0000256" key="8">
    <source>
        <dbReference type="ARBA" id="ARBA00023136"/>
    </source>
</evidence>
<dbReference type="KEGG" id="btur:DB313_05500"/>
<keyword evidence="13" id="KW-1185">Reference proteome</keyword>
<dbReference type="PANTHER" id="PTHR34296">
    <property type="entry name" value="TRANSCRIPTIONAL ACTIVATOR PROTEIN MED"/>
    <property type="match status" value="1"/>
</dbReference>
<keyword evidence="12" id="KW-0614">Plasmid</keyword>
<name>A0A386PPW8_9SPIR</name>
<keyword evidence="6" id="KW-0997">Cell inner membrane</keyword>
<gene>
    <name evidence="12" type="ORF">DB313_05500</name>
</gene>
<evidence type="ECO:0000256" key="2">
    <source>
        <dbReference type="ARBA" id="ARBA00008610"/>
    </source>
</evidence>
<dbReference type="EMBL" id="CP028887">
    <property type="protein sequence ID" value="AYE36953.1"/>
    <property type="molecule type" value="Genomic_DNA"/>
</dbReference>
<organism evidence="12 13">
    <name type="scientific">Borrelia turcica IST7</name>
    <dbReference type="NCBI Taxonomy" id="1104446"/>
    <lineage>
        <taxon>Bacteria</taxon>
        <taxon>Pseudomonadati</taxon>
        <taxon>Spirochaetota</taxon>
        <taxon>Spirochaetia</taxon>
        <taxon>Spirochaetales</taxon>
        <taxon>Borreliaceae</taxon>
        <taxon>Borrelia</taxon>
    </lineage>
</organism>
<evidence type="ECO:0000256" key="5">
    <source>
        <dbReference type="ARBA" id="ARBA00022475"/>
    </source>
</evidence>
<reference evidence="12 13" key="1">
    <citation type="journal article" date="2018" name="Infect. Genet. Evol.">
        <title>Genome-wide analysis of Borrelia turcica and 'Candidatus Borrelia tachyglossi' shows relapsing fever-like genomes with unique genomic links to Lyme disease Borrelia.</title>
        <authorList>
            <person name="Gofton A.W."/>
            <person name="Margos G."/>
            <person name="Fingerle V."/>
            <person name="Hepner S."/>
            <person name="Loh S.M."/>
            <person name="Ryan U."/>
            <person name="Irwin P."/>
            <person name="Oskam C.L."/>
        </authorList>
    </citation>
    <scope>NUCLEOTIDE SEQUENCE [LARGE SCALE GENOMIC DNA]</scope>
    <source>
        <strain evidence="12 13">IST7</strain>
        <plasmid evidence="12">lp32-B</plasmid>
    </source>
</reference>
<evidence type="ECO:0000313" key="12">
    <source>
        <dbReference type="EMBL" id="AYE36953.1"/>
    </source>
</evidence>
<sequence length="336" mass="36285">MIRLLILIICMLYASCTGSSERGIGKVSIITEGHFDDRGFNESALSGLRGVETNFKIEVVSKESTAAYYQADVESLKDNGSSLIWLMGFQMSELAMPVALSNEDVNYAVIDAIYDKDVLMPPNLAAITFRTEECAFLVGYIAARKTKTGKIGFVGGIKGDIVDSFRFGYEAGALYAKRDIKVVSEYAGSFSDVAIGATMARNMYSGGADIIFAAAGLSGVGVIEAAKELGDGYYVIGVDQDQSYLAPNNIITSAVKDIRRAVMSFTSAYLRTGEFKGGGVTSYGLREGFVGHIRNPKMIPSALEYELNIIKEKIIGGDIKVPAHEESYVNFAISFL</sequence>
<evidence type="ECO:0000256" key="7">
    <source>
        <dbReference type="ARBA" id="ARBA00022729"/>
    </source>
</evidence>
<dbReference type="GO" id="GO:0005886">
    <property type="term" value="C:plasma membrane"/>
    <property type="evidence" value="ECO:0007669"/>
    <property type="project" value="UniProtKB-SubCell"/>
</dbReference>
<comment type="subunit">
    <text evidence="3">Monomer.</text>
</comment>
<dbReference type="Gene3D" id="3.40.50.2300">
    <property type="match status" value="2"/>
</dbReference>
<keyword evidence="5" id="KW-1003">Cell membrane</keyword>
<dbReference type="RefSeq" id="WP_120104873.1">
    <property type="nucleotide sequence ID" value="NZ_CP028887.1"/>
</dbReference>
<evidence type="ECO:0000256" key="6">
    <source>
        <dbReference type="ARBA" id="ARBA00022519"/>
    </source>
</evidence>
<keyword evidence="8" id="KW-0472">Membrane</keyword>
<dbReference type="SUPFAM" id="SSF53822">
    <property type="entry name" value="Periplasmic binding protein-like I"/>
    <property type="match status" value="1"/>
</dbReference>
<evidence type="ECO:0000256" key="3">
    <source>
        <dbReference type="ARBA" id="ARBA00011245"/>
    </source>
</evidence>
<evidence type="ECO:0000256" key="4">
    <source>
        <dbReference type="ARBA" id="ARBA00022448"/>
    </source>
</evidence>
<feature type="domain" description="ABC transporter substrate-binding protein PnrA-like" evidence="11">
    <location>
        <begin position="26"/>
        <end position="324"/>
    </location>
</feature>
<keyword evidence="7" id="KW-0732">Signal</keyword>
<keyword evidence="4" id="KW-0813">Transport</keyword>
<dbReference type="Proteomes" id="UP000275571">
    <property type="component" value="Plasmid lp32-B"/>
</dbReference>
<comment type="similarity">
    <text evidence="2">Belongs to the BMP lipoprotein family.</text>
</comment>
<evidence type="ECO:0000256" key="9">
    <source>
        <dbReference type="ARBA" id="ARBA00023139"/>
    </source>
</evidence>